<evidence type="ECO:0000259" key="5">
    <source>
        <dbReference type="PROSITE" id="PS50075"/>
    </source>
</evidence>
<dbReference type="GO" id="GO:0008610">
    <property type="term" value="P:lipid biosynthetic process"/>
    <property type="evidence" value="ECO:0007669"/>
    <property type="project" value="UniProtKB-ARBA"/>
</dbReference>
<evidence type="ECO:0000256" key="3">
    <source>
        <dbReference type="ARBA" id="ARBA00022450"/>
    </source>
</evidence>
<dbReference type="SUPFAM" id="SSF52777">
    <property type="entry name" value="CoA-dependent acyltransferases"/>
    <property type="match status" value="2"/>
</dbReference>
<dbReference type="GO" id="GO:0031177">
    <property type="term" value="F:phosphopantetheine binding"/>
    <property type="evidence" value="ECO:0007669"/>
    <property type="project" value="InterPro"/>
</dbReference>
<dbReference type="Gene3D" id="3.30.300.30">
    <property type="match status" value="1"/>
</dbReference>
<dbReference type="SMART" id="SM00823">
    <property type="entry name" value="PKS_PP"/>
    <property type="match status" value="1"/>
</dbReference>
<dbReference type="PROSITE" id="PS00012">
    <property type="entry name" value="PHOSPHOPANTETHEINE"/>
    <property type="match status" value="1"/>
</dbReference>
<comment type="cofactor">
    <cofactor evidence="1">
        <name>pantetheine 4'-phosphate</name>
        <dbReference type="ChEBI" id="CHEBI:47942"/>
    </cofactor>
</comment>
<dbReference type="FunFam" id="3.30.300.30:FF:000010">
    <property type="entry name" value="Enterobactin synthetase component F"/>
    <property type="match status" value="1"/>
</dbReference>
<sequence>MYILGDGNQVQPEGIAGELCVAGRGLARGYLNREDETAKRFVADPFVPGERMYRTGDLVKWVNGGIEYIGRIDQQVKVRGYRIELSEIEVQLAQLSGVQDAAVTAVKDKGGHTAIAAYVTPETADIEALKSSLKETLPDYMIPAFWVTLNELPVTANGKVDRKALPEPDIEAGSGEYKAPATDMEELLVGIWKDVLGIPEIGVSDNFFSLGGDSIKGIQMASRLNQHGWKLEMKDLFQHPTIEELTQYVERAEGKQADQGPVEGEVILTPIQRWFFEKNFTNKHHWNQSVMLHAKKGFDPERVEKTLQALIQHHDALRMVYREENGDIIQTYKPISESKVSFEIVDLYGSDEDMLKSQIRILANRLQSSLDLQKGPLLKAEQYRTEAGDHLLITVHHLVVDGVSWRILLEDFASGYMQAEKEENVVFPQKTNSFKDWAEELAGFSQSTHLLQQAEYWAQIDAEQVSPVPKDYETVQRMVKHTSSVLCELTEEDTKHLLTDVHQPYGTEINDILLSALGLTMKEWTDGAKIGINLEGHGREDIIPNVNISRTVGWFTAQYPVVLDMSEQDASAVIKSVKENLRHIPDKGVGYGILRYVTETADTKGFTPEISFNYLGQFDSEVKTDFFEPSAFDMGRQVSEESEALYALSFSGMIRNGRFVLSCSYNEKEFERATVEEQMERFKENLLMLIRHCTEKEDKEFTPSDFSAEDLEMDEMGDIFDMLEENLK</sequence>
<evidence type="ECO:0000313" key="6">
    <source>
        <dbReference type="EMBL" id="ELS60098.1"/>
    </source>
</evidence>
<dbReference type="GO" id="GO:0003824">
    <property type="term" value="F:catalytic activity"/>
    <property type="evidence" value="ECO:0007669"/>
    <property type="project" value="InterPro"/>
</dbReference>
<keyword evidence="7" id="KW-1185">Reference proteome</keyword>
<dbReference type="SUPFAM" id="SSF56801">
    <property type="entry name" value="Acetyl-CoA synthetase-like"/>
    <property type="match status" value="1"/>
</dbReference>
<comment type="caution">
    <text evidence="6">The sequence shown here is derived from an EMBL/GenBank/DDBJ whole genome shotgun (WGS) entry which is preliminary data.</text>
</comment>
<dbReference type="Pfam" id="PF00668">
    <property type="entry name" value="Condensation"/>
    <property type="match status" value="1"/>
</dbReference>
<keyword evidence="4" id="KW-0597">Phosphoprotein</keyword>
<accession>A0A9W5LG35</accession>
<dbReference type="Gene3D" id="3.30.559.30">
    <property type="entry name" value="Nonribosomal peptide synthetase, condensation domain"/>
    <property type="match status" value="1"/>
</dbReference>
<dbReference type="Gene3D" id="1.10.1200.10">
    <property type="entry name" value="ACP-like"/>
    <property type="match status" value="1"/>
</dbReference>
<dbReference type="InterPro" id="IPR001242">
    <property type="entry name" value="Condensation_dom"/>
</dbReference>
<comment type="similarity">
    <text evidence="2">Belongs to the ATP-dependent AMP-binding enzyme family.</text>
</comment>
<dbReference type="InterPro" id="IPR010060">
    <property type="entry name" value="NRPS_synth"/>
</dbReference>
<dbReference type="InterPro" id="IPR036736">
    <property type="entry name" value="ACP-like_sf"/>
</dbReference>
<organism evidence="6 7">
    <name type="scientific">Bacillus inaquosorum KCTC 13429</name>
    <dbReference type="NCBI Taxonomy" id="1236548"/>
    <lineage>
        <taxon>Bacteria</taxon>
        <taxon>Bacillati</taxon>
        <taxon>Bacillota</taxon>
        <taxon>Bacilli</taxon>
        <taxon>Bacillales</taxon>
        <taxon>Bacillaceae</taxon>
        <taxon>Bacillus</taxon>
    </lineage>
</organism>
<dbReference type="InterPro" id="IPR020806">
    <property type="entry name" value="PKS_PP-bd"/>
</dbReference>
<keyword evidence="3" id="KW-0596">Phosphopantetheine</keyword>
<dbReference type="Gene3D" id="3.30.559.10">
    <property type="entry name" value="Chloramphenicol acetyltransferase-like domain"/>
    <property type="match status" value="1"/>
</dbReference>
<dbReference type="PANTHER" id="PTHR45398:SF1">
    <property type="entry name" value="ENZYME, PUTATIVE (JCVI)-RELATED"/>
    <property type="match status" value="1"/>
</dbReference>
<evidence type="ECO:0000313" key="7">
    <source>
        <dbReference type="Proteomes" id="UP000011182"/>
    </source>
</evidence>
<dbReference type="PANTHER" id="PTHR45398">
    <property type="match status" value="1"/>
</dbReference>
<dbReference type="InterPro" id="IPR009081">
    <property type="entry name" value="PP-bd_ACP"/>
</dbReference>
<dbReference type="InterPro" id="IPR023213">
    <property type="entry name" value="CAT-like_dom_sf"/>
</dbReference>
<dbReference type="InterPro" id="IPR045851">
    <property type="entry name" value="AMP-bd_C_sf"/>
</dbReference>
<dbReference type="Proteomes" id="UP000011182">
    <property type="component" value="Unassembled WGS sequence"/>
</dbReference>
<gene>
    <name evidence="6" type="ORF">BSI_30940</name>
</gene>
<proteinExistence type="inferred from homology"/>
<evidence type="ECO:0000256" key="4">
    <source>
        <dbReference type="ARBA" id="ARBA00022553"/>
    </source>
</evidence>
<dbReference type="SUPFAM" id="SSF47336">
    <property type="entry name" value="ACP-like"/>
    <property type="match status" value="1"/>
</dbReference>
<dbReference type="AlphaFoldDB" id="A0A9W5LG35"/>
<dbReference type="EMBL" id="AMXN01000006">
    <property type="protein sequence ID" value="ELS60098.1"/>
    <property type="molecule type" value="Genomic_DNA"/>
</dbReference>
<dbReference type="CDD" id="cd19534">
    <property type="entry name" value="E_NRPS"/>
    <property type="match status" value="1"/>
</dbReference>
<dbReference type="PROSITE" id="PS50075">
    <property type="entry name" value="CARRIER"/>
    <property type="match status" value="1"/>
</dbReference>
<evidence type="ECO:0000256" key="2">
    <source>
        <dbReference type="ARBA" id="ARBA00006432"/>
    </source>
</evidence>
<dbReference type="NCBIfam" id="TIGR01720">
    <property type="entry name" value="NRPS-para261"/>
    <property type="match status" value="1"/>
</dbReference>
<dbReference type="Pfam" id="PF00550">
    <property type="entry name" value="PP-binding"/>
    <property type="match status" value="1"/>
</dbReference>
<name>A0A9W5LG35_9BACI</name>
<evidence type="ECO:0000256" key="1">
    <source>
        <dbReference type="ARBA" id="ARBA00001957"/>
    </source>
</evidence>
<dbReference type="InterPro" id="IPR025110">
    <property type="entry name" value="AMP-bd_C"/>
</dbReference>
<feature type="domain" description="Carrier" evidence="5">
    <location>
        <begin position="179"/>
        <end position="253"/>
    </location>
</feature>
<dbReference type="Pfam" id="PF13193">
    <property type="entry name" value="AMP-binding_C"/>
    <property type="match status" value="1"/>
</dbReference>
<reference evidence="6 7" key="1">
    <citation type="journal article" date="2014" name="Syst. Appl. Microbiol.">
        <title>Genomic insights into the taxonomic status of the three subspecies of Bacillus subtilis.</title>
        <authorList>
            <person name="Yi H."/>
            <person name="Chun J."/>
            <person name="Cha C.J."/>
        </authorList>
    </citation>
    <scope>NUCLEOTIDE SEQUENCE [LARGE SCALE GENOMIC DNA]</scope>
    <source>
        <strain evidence="6 7">KCTC 13429</strain>
    </source>
</reference>
<protein>
    <submittedName>
        <fullName evidence="6">Surfactin synthethase subunit 2 SrfAB</fullName>
    </submittedName>
</protein>
<dbReference type="GO" id="GO:0044550">
    <property type="term" value="P:secondary metabolite biosynthetic process"/>
    <property type="evidence" value="ECO:0007669"/>
    <property type="project" value="UniProtKB-ARBA"/>
</dbReference>
<dbReference type="FunFam" id="1.10.1200.10:FF:000005">
    <property type="entry name" value="Nonribosomal peptide synthetase 1"/>
    <property type="match status" value="1"/>
</dbReference>
<dbReference type="Gene3D" id="2.30.38.10">
    <property type="entry name" value="Luciferase, Domain 3"/>
    <property type="match status" value="1"/>
</dbReference>
<dbReference type="InterPro" id="IPR006162">
    <property type="entry name" value="Ppantetheine_attach_site"/>
</dbReference>